<feature type="compositionally biased region" description="Basic and acidic residues" evidence="1">
    <location>
        <begin position="1"/>
        <end position="19"/>
    </location>
</feature>
<proteinExistence type="predicted"/>
<reference evidence="3" key="1">
    <citation type="journal article" date="2017" name="Nat. Commun.">
        <title>The asparagus genome sheds light on the origin and evolution of a young Y chromosome.</title>
        <authorList>
            <person name="Harkess A."/>
            <person name="Zhou J."/>
            <person name="Xu C."/>
            <person name="Bowers J.E."/>
            <person name="Van der Hulst R."/>
            <person name="Ayyampalayam S."/>
            <person name="Mercati F."/>
            <person name="Riccardi P."/>
            <person name="McKain M.R."/>
            <person name="Kakrana A."/>
            <person name="Tang H."/>
            <person name="Ray J."/>
            <person name="Groenendijk J."/>
            <person name="Arikit S."/>
            <person name="Mathioni S.M."/>
            <person name="Nakano M."/>
            <person name="Shan H."/>
            <person name="Telgmann-Rauber A."/>
            <person name="Kanno A."/>
            <person name="Yue Z."/>
            <person name="Chen H."/>
            <person name="Li W."/>
            <person name="Chen Y."/>
            <person name="Xu X."/>
            <person name="Zhang Y."/>
            <person name="Luo S."/>
            <person name="Chen H."/>
            <person name="Gao J."/>
            <person name="Mao Z."/>
            <person name="Pires J.C."/>
            <person name="Luo M."/>
            <person name="Kudrna D."/>
            <person name="Wing R.A."/>
            <person name="Meyers B.C."/>
            <person name="Yi K."/>
            <person name="Kong H."/>
            <person name="Lavrijsen P."/>
            <person name="Sunseri F."/>
            <person name="Falavigna A."/>
            <person name="Ye Y."/>
            <person name="Leebens-Mack J.H."/>
            <person name="Chen G."/>
        </authorList>
    </citation>
    <scope>NUCLEOTIDE SEQUENCE [LARGE SCALE GENOMIC DNA]</scope>
    <source>
        <strain evidence="3">cv. DH0086</strain>
    </source>
</reference>
<accession>A0A5P1EV26</accession>
<feature type="region of interest" description="Disordered" evidence="1">
    <location>
        <begin position="88"/>
        <end position="124"/>
    </location>
</feature>
<keyword evidence="3" id="KW-1185">Reference proteome</keyword>
<feature type="compositionally biased region" description="Gly residues" evidence="1">
    <location>
        <begin position="111"/>
        <end position="124"/>
    </location>
</feature>
<dbReference type="EMBL" id="CM007385">
    <property type="protein sequence ID" value="ONK69915.1"/>
    <property type="molecule type" value="Genomic_DNA"/>
</dbReference>
<dbReference type="Gramene" id="ONK69915">
    <property type="protein sequence ID" value="ONK69915"/>
    <property type="gene ID" value="A4U43_C05F28180"/>
</dbReference>
<dbReference type="Proteomes" id="UP000243459">
    <property type="component" value="Chromosome 5"/>
</dbReference>
<sequence>MWERGKEEREREKRGKVESEVSGGFLVSQEQGSTDVRTSNADEGTTQVRKMGRPKGSKNRIRRSCDESTTNHEPYLAAILISRRSRARGDTVNNQVGEDVNGGERGRGRGRGQGRGLGRGMETS</sequence>
<feature type="region of interest" description="Disordered" evidence="1">
    <location>
        <begin position="1"/>
        <end position="69"/>
    </location>
</feature>
<organism evidence="2 3">
    <name type="scientific">Asparagus officinalis</name>
    <name type="common">Garden asparagus</name>
    <dbReference type="NCBI Taxonomy" id="4686"/>
    <lineage>
        <taxon>Eukaryota</taxon>
        <taxon>Viridiplantae</taxon>
        <taxon>Streptophyta</taxon>
        <taxon>Embryophyta</taxon>
        <taxon>Tracheophyta</taxon>
        <taxon>Spermatophyta</taxon>
        <taxon>Magnoliopsida</taxon>
        <taxon>Liliopsida</taxon>
        <taxon>Asparagales</taxon>
        <taxon>Asparagaceae</taxon>
        <taxon>Asparagoideae</taxon>
        <taxon>Asparagus</taxon>
    </lineage>
</organism>
<dbReference type="AlphaFoldDB" id="A0A5P1EV26"/>
<protein>
    <submittedName>
        <fullName evidence="2">Uncharacterized protein</fullName>
    </submittedName>
</protein>
<feature type="compositionally biased region" description="Basic residues" evidence="1">
    <location>
        <begin position="50"/>
        <end position="62"/>
    </location>
</feature>
<name>A0A5P1EV26_ASPOF</name>
<gene>
    <name evidence="2" type="ORF">A4U43_C05F28180</name>
</gene>
<evidence type="ECO:0000256" key="1">
    <source>
        <dbReference type="SAM" id="MobiDB-lite"/>
    </source>
</evidence>
<evidence type="ECO:0000313" key="2">
    <source>
        <dbReference type="EMBL" id="ONK69915.1"/>
    </source>
</evidence>
<evidence type="ECO:0000313" key="3">
    <source>
        <dbReference type="Proteomes" id="UP000243459"/>
    </source>
</evidence>
<feature type="compositionally biased region" description="Polar residues" evidence="1">
    <location>
        <begin position="28"/>
        <end position="48"/>
    </location>
</feature>